<dbReference type="SUPFAM" id="SSF55811">
    <property type="entry name" value="Nudix"/>
    <property type="match status" value="1"/>
</dbReference>
<evidence type="ECO:0000256" key="6">
    <source>
        <dbReference type="ARBA" id="ARBA00022763"/>
    </source>
</evidence>
<dbReference type="InterPro" id="IPR029119">
    <property type="entry name" value="MutY_C"/>
</dbReference>
<dbReference type="STRING" id="641491.DND132_0717"/>
<name>F0JGR3_9BACT</name>
<keyword evidence="5" id="KW-0479">Metal-binding</keyword>
<dbReference type="GO" id="GO:0044715">
    <property type="term" value="F:8-oxo-dGDP phosphatase activity"/>
    <property type="evidence" value="ECO:0007669"/>
    <property type="project" value="TreeGrafter"/>
</dbReference>
<comment type="catalytic activity">
    <reaction evidence="11">
        <text>8-oxo-GTP + H2O = 8-oxo-GMP + diphosphate + H(+)</text>
        <dbReference type="Rhea" id="RHEA:67616"/>
        <dbReference type="ChEBI" id="CHEBI:15377"/>
        <dbReference type="ChEBI" id="CHEBI:15378"/>
        <dbReference type="ChEBI" id="CHEBI:33019"/>
        <dbReference type="ChEBI" id="CHEBI:143553"/>
        <dbReference type="ChEBI" id="CHEBI:145694"/>
    </reaction>
</comment>
<dbReference type="GO" id="GO:0035539">
    <property type="term" value="F:8-oxo-7,8-dihydrodeoxyguanosine triphosphate pyrophosphatase activity"/>
    <property type="evidence" value="ECO:0007669"/>
    <property type="project" value="UniProtKB-EC"/>
</dbReference>
<comment type="catalytic activity">
    <reaction evidence="10">
        <text>8-oxo-dGTP + H2O = 8-oxo-dGMP + diphosphate + H(+)</text>
        <dbReference type="Rhea" id="RHEA:31575"/>
        <dbReference type="ChEBI" id="CHEBI:15377"/>
        <dbReference type="ChEBI" id="CHEBI:15378"/>
        <dbReference type="ChEBI" id="CHEBI:33019"/>
        <dbReference type="ChEBI" id="CHEBI:63224"/>
        <dbReference type="ChEBI" id="CHEBI:77896"/>
        <dbReference type="EC" id="3.6.1.55"/>
    </reaction>
</comment>
<keyword evidence="8" id="KW-0460">Magnesium</keyword>
<keyword evidence="7 18" id="KW-0378">Hydrolase</keyword>
<dbReference type="PANTHER" id="PTHR47707:SF1">
    <property type="entry name" value="NUDIX HYDROLASE FAMILY PROTEIN"/>
    <property type="match status" value="1"/>
</dbReference>
<sequence>MTKPVLEVVAGIVWRDGLYLAVQRPEGGPMAGWWEFPGGKVEQGETREQALVREFREELAVTPVEFAYWRDLRHEYDEFAVHLYFFHITKYSGELQSMEKQRMAWVDPRLSPALDFLPADIVIVEALHA</sequence>
<evidence type="ECO:0000256" key="7">
    <source>
        <dbReference type="ARBA" id="ARBA00022801"/>
    </source>
</evidence>
<keyword evidence="3" id="KW-0515">Mutator protein</keyword>
<evidence type="ECO:0000259" key="17">
    <source>
        <dbReference type="PROSITE" id="PS51462"/>
    </source>
</evidence>
<comment type="cofactor">
    <cofactor evidence="1">
        <name>Mg(2+)</name>
        <dbReference type="ChEBI" id="CHEBI:18420"/>
    </cofactor>
</comment>
<evidence type="ECO:0000256" key="1">
    <source>
        <dbReference type="ARBA" id="ARBA00001946"/>
    </source>
</evidence>
<dbReference type="AlphaFoldDB" id="F0JGR3"/>
<reference evidence="18 19" key="1">
    <citation type="journal article" date="2011" name="J. Bacteriol.">
        <title>Genome sequence of the mercury-methylating strain Desulfovibrio desulfuricans ND132.</title>
        <authorList>
            <person name="Brown S.D."/>
            <person name="Gilmour C.C."/>
            <person name="Kucken A.M."/>
            <person name="Wall J.D."/>
            <person name="Elias D.A."/>
            <person name="Brandt C.C."/>
            <person name="Podar M."/>
            <person name="Chertkov O."/>
            <person name="Held B."/>
            <person name="Bruce D.C."/>
            <person name="Detter J.C."/>
            <person name="Tapia R."/>
            <person name="Han C.S."/>
            <person name="Goodwin L.A."/>
            <person name="Cheng J.F."/>
            <person name="Pitluck S."/>
            <person name="Woyke T."/>
            <person name="Mikhailova N."/>
            <person name="Ivanova N.N."/>
            <person name="Han J."/>
            <person name="Lucas S."/>
            <person name="Lapidus A.L."/>
            <person name="Land M.L."/>
            <person name="Hauser L.J."/>
            <person name="Palumbo A.V."/>
        </authorList>
    </citation>
    <scope>NUCLEOTIDE SEQUENCE [LARGE SCALE GENOMIC DNA]</scope>
    <source>
        <strain evidence="18 19">ND132</strain>
    </source>
</reference>
<dbReference type="EC" id="3.6.1.55" evidence="12"/>
<protein>
    <recommendedName>
        <fullName evidence="13">8-oxo-dGTP diphosphatase</fullName>
        <ecNumber evidence="12">3.6.1.55</ecNumber>
    </recommendedName>
    <alternativeName>
        <fullName evidence="16">7,8-dihydro-8-oxoguanine-triphosphatase</fullName>
    </alternativeName>
    <alternativeName>
        <fullName evidence="15">Mutator protein MutT</fullName>
    </alternativeName>
    <alternativeName>
        <fullName evidence="14">dGTP pyrophosphohydrolase</fullName>
    </alternativeName>
</protein>
<organism evidence="18 19">
    <name type="scientific">Pseudodesulfovibrio mercurii</name>
    <dbReference type="NCBI Taxonomy" id="641491"/>
    <lineage>
        <taxon>Bacteria</taxon>
        <taxon>Pseudomonadati</taxon>
        <taxon>Thermodesulfobacteriota</taxon>
        <taxon>Desulfovibrionia</taxon>
        <taxon>Desulfovibrionales</taxon>
        <taxon>Desulfovibrionaceae</taxon>
    </lineage>
</organism>
<keyword evidence="19" id="KW-1185">Reference proteome</keyword>
<keyword evidence="4" id="KW-0235">DNA replication</keyword>
<gene>
    <name evidence="18" type="ORF">DND132_0717</name>
</gene>
<dbReference type="KEGG" id="ddn:DND132_0717"/>
<dbReference type="GO" id="GO:0044716">
    <property type="term" value="F:8-oxo-GDP phosphatase activity"/>
    <property type="evidence" value="ECO:0007669"/>
    <property type="project" value="TreeGrafter"/>
</dbReference>
<dbReference type="PANTHER" id="PTHR47707">
    <property type="entry name" value="8-OXO-DGTP DIPHOSPHATASE"/>
    <property type="match status" value="1"/>
</dbReference>
<keyword evidence="6" id="KW-0227">DNA damage</keyword>
<dbReference type="GO" id="GO:0006281">
    <property type="term" value="P:DNA repair"/>
    <property type="evidence" value="ECO:0007669"/>
    <property type="project" value="UniProtKB-KW"/>
</dbReference>
<evidence type="ECO:0000256" key="13">
    <source>
        <dbReference type="ARBA" id="ARBA00040794"/>
    </source>
</evidence>
<feature type="domain" description="Nudix hydrolase" evidence="17">
    <location>
        <begin position="4"/>
        <end position="129"/>
    </location>
</feature>
<keyword evidence="9" id="KW-0234">DNA repair</keyword>
<dbReference type="RefSeq" id="WP_014321360.1">
    <property type="nucleotide sequence ID" value="NC_016803.1"/>
</dbReference>
<evidence type="ECO:0000256" key="5">
    <source>
        <dbReference type="ARBA" id="ARBA00022723"/>
    </source>
</evidence>
<dbReference type="Gene3D" id="3.90.79.10">
    <property type="entry name" value="Nucleoside Triphosphate Pyrophosphohydrolase"/>
    <property type="match status" value="1"/>
</dbReference>
<dbReference type="InterPro" id="IPR015797">
    <property type="entry name" value="NUDIX_hydrolase-like_dom_sf"/>
</dbReference>
<evidence type="ECO:0000256" key="14">
    <source>
        <dbReference type="ARBA" id="ARBA00041592"/>
    </source>
</evidence>
<evidence type="ECO:0000256" key="3">
    <source>
        <dbReference type="ARBA" id="ARBA00022457"/>
    </source>
</evidence>
<accession>F0JGR3</accession>
<dbReference type="OrthoDB" id="9810648at2"/>
<dbReference type="HOGENOM" id="CLU_037162_19_2_7"/>
<evidence type="ECO:0000256" key="16">
    <source>
        <dbReference type="ARBA" id="ARBA00042798"/>
    </source>
</evidence>
<evidence type="ECO:0000256" key="15">
    <source>
        <dbReference type="ARBA" id="ARBA00041979"/>
    </source>
</evidence>
<dbReference type="Pfam" id="PF14815">
    <property type="entry name" value="NUDIX_4"/>
    <property type="match status" value="1"/>
</dbReference>
<dbReference type="InterPro" id="IPR020476">
    <property type="entry name" value="Nudix_hydrolase"/>
</dbReference>
<dbReference type="Proteomes" id="UP000007845">
    <property type="component" value="Chromosome"/>
</dbReference>
<dbReference type="InterPro" id="IPR047127">
    <property type="entry name" value="MutT-like"/>
</dbReference>
<proteinExistence type="inferred from homology"/>
<dbReference type="GO" id="GO:0008413">
    <property type="term" value="F:8-oxo-7,8-dihydroguanosine triphosphate pyrophosphatase activity"/>
    <property type="evidence" value="ECO:0007669"/>
    <property type="project" value="TreeGrafter"/>
</dbReference>
<dbReference type="PRINTS" id="PR00502">
    <property type="entry name" value="NUDIXFAMILY"/>
</dbReference>
<dbReference type="eggNOG" id="COG0494">
    <property type="taxonomic scope" value="Bacteria"/>
</dbReference>
<evidence type="ECO:0000256" key="10">
    <source>
        <dbReference type="ARBA" id="ARBA00035861"/>
    </source>
</evidence>
<dbReference type="SMR" id="F0JGR3"/>
<dbReference type="GO" id="GO:0006260">
    <property type="term" value="P:DNA replication"/>
    <property type="evidence" value="ECO:0007669"/>
    <property type="project" value="UniProtKB-KW"/>
</dbReference>
<evidence type="ECO:0000256" key="9">
    <source>
        <dbReference type="ARBA" id="ARBA00023204"/>
    </source>
</evidence>
<dbReference type="PROSITE" id="PS51462">
    <property type="entry name" value="NUDIX"/>
    <property type="match status" value="1"/>
</dbReference>
<evidence type="ECO:0000256" key="12">
    <source>
        <dbReference type="ARBA" id="ARBA00038905"/>
    </source>
</evidence>
<dbReference type="InterPro" id="IPR000086">
    <property type="entry name" value="NUDIX_hydrolase_dom"/>
</dbReference>
<evidence type="ECO:0000256" key="8">
    <source>
        <dbReference type="ARBA" id="ARBA00022842"/>
    </source>
</evidence>
<evidence type="ECO:0000256" key="11">
    <source>
        <dbReference type="ARBA" id="ARBA00036904"/>
    </source>
</evidence>
<dbReference type="CDD" id="cd03425">
    <property type="entry name" value="NUDIX_MutT_NudA_like"/>
    <property type="match status" value="1"/>
</dbReference>
<dbReference type="EMBL" id="CP003220">
    <property type="protein sequence ID" value="EGB13932.1"/>
    <property type="molecule type" value="Genomic_DNA"/>
</dbReference>
<evidence type="ECO:0000313" key="19">
    <source>
        <dbReference type="Proteomes" id="UP000007845"/>
    </source>
</evidence>
<comment type="similarity">
    <text evidence="2">Belongs to the Nudix hydrolase family.</text>
</comment>
<evidence type="ECO:0000313" key="18">
    <source>
        <dbReference type="EMBL" id="EGB13932.1"/>
    </source>
</evidence>
<dbReference type="GO" id="GO:0046872">
    <property type="term" value="F:metal ion binding"/>
    <property type="evidence" value="ECO:0007669"/>
    <property type="project" value="UniProtKB-KW"/>
</dbReference>
<evidence type="ECO:0000256" key="4">
    <source>
        <dbReference type="ARBA" id="ARBA00022705"/>
    </source>
</evidence>
<evidence type="ECO:0000256" key="2">
    <source>
        <dbReference type="ARBA" id="ARBA00005582"/>
    </source>
</evidence>